<evidence type="ECO:0000259" key="2">
    <source>
        <dbReference type="Pfam" id="PF00248"/>
    </source>
</evidence>
<dbReference type="InterPro" id="IPR023210">
    <property type="entry name" value="NADP_OxRdtase_dom"/>
</dbReference>
<evidence type="ECO:0000313" key="4">
    <source>
        <dbReference type="Proteomes" id="UP000480122"/>
    </source>
</evidence>
<dbReference type="AlphaFoldDB" id="A0A7C9HN36"/>
<evidence type="ECO:0000313" key="3">
    <source>
        <dbReference type="EMBL" id="MUN08604.1"/>
    </source>
</evidence>
<dbReference type="Proteomes" id="UP000480122">
    <property type="component" value="Unassembled WGS sequence"/>
</dbReference>
<dbReference type="Pfam" id="PF00248">
    <property type="entry name" value="Aldo_ket_red"/>
    <property type="match status" value="1"/>
</dbReference>
<dbReference type="EMBL" id="WODA01000025">
    <property type="protein sequence ID" value="MUN08604.1"/>
    <property type="molecule type" value="Genomic_DNA"/>
</dbReference>
<dbReference type="GO" id="GO:0005737">
    <property type="term" value="C:cytoplasm"/>
    <property type="evidence" value="ECO:0007669"/>
    <property type="project" value="TreeGrafter"/>
</dbReference>
<dbReference type="Gene3D" id="3.20.20.100">
    <property type="entry name" value="NADP-dependent oxidoreductase domain"/>
    <property type="match status" value="1"/>
</dbReference>
<gene>
    <name evidence="3" type="ORF">GLX25_15955</name>
</gene>
<sequence>MLTRKIGSFEVGAIGLGGMWLSLDGRPDENRAIRTVHAALDAGVTLIDTADAYRSRTDETNHNEILIAKALRSYRDDTSNVVVATKGGFQRPADGSWVNNGTPEHLKTAARISARNLGVDSIALYQFHDPDPAVPFEDSIGAFKDLLADGVIQTAGISNVTTDQIRVARDILGEGLVSVQNRYSPAHQDSRSELELAAELGLAFLPWNPLGGIGRSRSIAGVNPAFAEIAAERGISPQQVALAWELSLAPTMIPIPGASRPETIVDSARAVDLRLTDDELTRLGS</sequence>
<dbReference type="SUPFAM" id="SSF51430">
    <property type="entry name" value="NAD(P)-linked oxidoreductase"/>
    <property type="match status" value="1"/>
</dbReference>
<dbReference type="PANTHER" id="PTHR43625">
    <property type="entry name" value="AFLATOXIN B1 ALDEHYDE REDUCTASE"/>
    <property type="match status" value="1"/>
</dbReference>
<comment type="caution">
    <text evidence="3">The sequence shown here is derived from an EMBL/GenBank/DDBJ whole genome shotgun (WGS) entry which is preliminary data.</text>
</comment>
<reference evidence="3 4" key="1">
    <citation type="submission" date="2019-11" db="EMBL/GenBank/DDBJ databases">
        <title>Agromyces kandeliae sp. nov., isolated from mangrove soil.</title>
        <authorList>
            <person name="Wang R."/>
        </authorList>
    </citation>
    <scope>NUCLEOTIDE SEQUENCE [LARGE SCALE GENOMIC DNA]</scope>
    <source>
        <strain evidence="3 4">JCM 11431</strain>
    </source>
</reference>
<proteinExistence type="predicted"/>
<name>A0A7C9HN36_9MICO</name>
<protein>
    <submittedName>
        <fullName evidence="3">Aldo/keto reductase</fullName>
    </submittedName>
</protein>
<dbReference type="InterPro" id="IPR036812">
    <property type="entry name" value="NAD(P)_OxRdtase_dom_sf"/>
</dbReference>
<evidence type="ECO:0000256" key="1">
    <source>
        <dbReference type="ARBA" id="ARBA00023002"/>
    </source>
</evidence>
<organism evidence="3 4">
    <name type="scientific">Agromyces luteolus</name>
    <dbReference type="NCBI Taxonomy" id="88373"/>
    <lineage>
        <taxon>Bacteria</taxon>
        <taxon>Bacillati</taxon>
        <taxon>Actinomycetota</taxon>
        <taxon>Actinomycetes</taxon>
        <taxon>Micrococcales</taxon>
        <taxon>Microbacteriaceae</taxon>
        <taxon>Agromyces</taxon>
    </lineage>
</organism>
<dbReference type="PANTHER" id="PTHR43625:SF40">
    <property type="entry name" value="ALDO-KETO REDUCTASE YAKC [NADP(+)]"/>
    <property type="match status" value="1"/>
</dbReference>
<accession>A0A7C9HN36</accession>
<dbReference type="GO" id="GO:0016491">
    <property type="term" value="F:oxidoreductase activity"/>
    <property type="evidence" value="ECO:0007669"/>
    <property type="project" value="UniProtKB-KW"/>
</dbReference>
<dbReference type="OrthoDB" id="9768793at2"/>
<keyword evidence="1" id="KW-0560">Oxidoreductase</keyword>
<feature type="domain" description="NADP-dependent oxidoreductase" evidence="2">
    <location>
        <begin position="14"/>
        <end position="283"/>
    </location>
</feature>
<dbReference type="RefSeq" id="WP_155843478.1">
    <property type="nucleotide sequence ID" value="NZ_BAAAIA010000008.1"/>
</dbReference>
<dbReference type="InterPro" id="IPR050791">
    <property type="entry name" value="Aldo-Keto_reductase"/>
</dbReference>
<keyword evidence="4" id="KW-1185">Reference proteome</keyword>
<dbReference type="CDD" id="cd19088">
    <property type="entry name" value="AKR_AKR13B1"/>
    <property type="match status" value="1"/>
</dbReference>